<dbReference type="GeneID" id="61186267"/>
<keyword evidence="2" id="KW-0808">Transferase</keyword>
<evidence type="ECO:0000313" key="2">
    <source>
        <dbReference type="EMBL" id="AFT81726.1"/>
    </source>
</evidence>
<organism evidence="2 3">
    <name type="scientific">Leuconostoc carnosum (strain JB16)</name>
    <dbReference type="NCBI Taxonomy" id="1229758"/>
    <lineage>
        <taxon>Bacteria</taxon>
        <taxon>Bacillati</taxon>
        <taxon>Bacillota</taxon>
        <taxon>Bacilli</taxon>
        <taxon>Lactobacillales</taxon>
        <taxon>Lactobacillaceae</taxon>
        <taxon>Leuconostoc</taxon>
    </lineage>
</organism>
<dbReference type="HOGENOM" id="CLU_093730_0_0_9"/>
<dbReference type="Pfam" id="PF13508">
    <property type="entry name" value="Acetyltransf_7"/>
    <property type="match status" value="1"/>
</dbReference>
<keyword evidence="3" id="KW-1185">Reference proteome</keyword>
<dbReference type="InterPro" id="IPR016181">
    <property type="entry name" value="Acyl_CoA_acyltransferase"/>
</dbReference>
<proteinExistence type="predicted"/>
<dbReference type="SUPFAM" id="SSF55729">
    <property type="entry name" value="Acyl-CoA N-acyltransferases (Nat)"/>
    <property type="match status" value="1"/>
</dbReference>
<dbReference type="STRING" id="1229758.C270_04075"/>
<dbReference type="PROSITE" id="PS51186">
    <property type="entry name" value="GNAT"/>
    <property type="match status" value="1"/>
</dbReference>
<name>K0DCQ6_LEUCJ</name>
<dbReference type="AlphaFoldDB" id="K0DCQ6"/>
<dbReference type="RefSeq" id="WP_014974338.1">
    <property type="nucleotide sequence ID" value="NC_018673.1"/>
</dbReference>
<reference evidence="2 3" key="1">
    <citation type="journal article" date="2012" name="J. Bacteriol.">
        <title>Complete genome sequence of Leuconostoc carnosum strain JB16, isolated from Kimchi.</title>
        <authorList>
            <person name="Jung J.Y."/>
            <person name="Lee S.H."/>
            <person name="Jeon C.O."/>
        </authorList>
    </citation>
    <scope>NUCLEOTIDE SEQUENCE [LARGE SCALE GENOMIC DNA]</scope>
    <source>
        <strain evidence="2 3">JB16</strain>
    </source>
</reference>
<gene>
    <name evidence="2" type="ordered locus">C270_04075</name>
</gene>
<dbReference type="EMBL" id="CP003851">
    <property type="protein sequence ID" value="AFT81726.1"/>
    <property type="molecule type" value="Genomic_DNA"/>
</dbReference>
<evidence type="ECO:0000313" key="3">
    <source>
        <dbReference type="Proteomes" id="UP000006299"/>
    </source>
</evidence>
<accession>K0DCQ6</accession>
<sequence>MDIRKAELGDSDKISELVYKAFKNYELFNIPSNHSSKISALQEIFKLNTIAYINEKSCYVCFEDGDLIGTFNLINLQNSSVTIFDYLKAGAFVSLFKINMLTTSKILKNIIKADSILNEYKPKYWYLDTLVISPQKQGSGFGSQIITQIKKMIQNKSKQSNLRLITNSNVNAKFYIKNGFSITKKETFTMKENKITTWSFLYQDTII</sequence>
<dbReference type="KEGG" id="lcn:C270_04075"/>
<dbReference type="PATRIC" id="fig|1229758.3.peg.814"/>
<evidence type="ECO:0000259" key="1">
    <source>
        <dbReference type="PROSITE" id="PS51186"/>
    </source>
</evidence>
<dbReference type="eggNOG" id="COG0456">
    <property type="taxonomic scope" value="Bacteria"/>
</dbReference>
<dbReference type="Gene3D" id="3.40.630.30">
    <property type="match status" value="1"/>
</dbReference>
<dbReference type="GO" id="GO:0016747">
    <property type="term" value="F:acyltransferase activity, transferring groups other than amino-acyl groups"/>
    <property type="evidence" value="ECO:0007669"/>
    <property type="project" value="InterPro"/>
</dbReference>
<dbReference type="InterPro" id="IPR000182">
    <property type="entry name" value="GNAT_dom"/>
</dbReference>
<protein>
    <submittedName>
        <fullName evidence="2">Acetyltransferase</fullName>
    </submittedName>
</protein>
<dbReference type="Proteomes" id="UP000006299">
    <property type="component" value="Chromosome"/>
</dbReference>
<feature type="domain" description="N-acetyltransferase" evidence="1">
    <location>
        <begin position="1"/>
        <end position="207"/>
    </location>
</feature>